<sequence length="158" mass="18515">MDRVNRILRDEGYLSHLKKIKILEAERRFCRHDIEHFLDVCRIAWILNLEQDLHLEKELVYAAGLLHDIGRWVQIENGQDHAEASSVLCKEILMRCGFETEEMEQIQEAIQKHRTEMDGSSLVKVVYKADKLSRKCFACPVIGECKNYNPGDDPWLIY</sequence>
<proteinExistence type="predicted"/>
<gene>
    <name evidence="2" type="ORF">SAMN02745691_01221</name>
</gene>
<dbReference type="SMART" id="SM00471">
    <property type="entry name" value="HDc"/>
    <property type="match status" value="1"/>
</dbReference>
<keyword evidence="3" id="KW-1185">Reference proteome</keyword>
<dbReference type="InterPro" id="IPR003607">
    <property type="entry name" value="HD/PDEase_dom"/>
</dbReference>
<dbReference type="Gene3D" id="1.10.3210.10">
    <property type="entry name" value="Hypothetical protein af1432"/>
    <property type="match status" value="1"/>
</dbReference>
<evidence type="ECO:0000313" key="3">
    <source>
        <dbReference type="Proteomes" id="UP000184342"/>
    </source>
</evidence>
<dbReference type="OrthoDB" id="1669667at2"/>
<protein>
    <submittedName>
        <fullName evidence="2">HD domain-containing protein</fullName>
    </submittedName>
</protein>
<name>A0A1M6FWI7_9FIRM</name>
<dbReference type="Pfam" id="PF01966">
    <property type="entry name" value="HD"/>
    <property type="match status" value="1"/>
</dbReference>
<organism evidence="2 3">
    <name type="scientific">Parasporobacterium paucivorans DSM 15970</name>
    <dbReference type="NCBI Taxonomy" id="1122934"/>
    <lineage>
        <taxon>Bacteria</taxon>
        <taxon>Bacillati</taxon>
        <taxon>Bacillota</taxon>
        <taxon>Clostridia</taxon>
        <taxon>Lachnospirales</taxon>
        <taxon>Lachnospiraceae</taxon>
        <taxon>Parasporobacterium</taxon>
    </lineage>
</organism>
<dbReference type="RefSeq" id="WP_073993466.1">
    <property type="nucleotide sequence ID" value="NZ_FQYT01000010.1"/>
</dbReference>
<dbReference type="SUPFAM" id="SSF109604">
    <property type="entry name" value="HD-domain/PDEase-like"/>
    <property type="match status" value="1"/>
</dbReference>
<dbReference type="AlphaFoldDB" id="A0A1M6FWI7"/>
<reference evidence="2 3" key="1">
    <citation type="submission" date="2016-11" db="EMBL/GenBank/DDBJ databases">
        <authorList>
            <person name="Jaros S."/>
            <person name="Januszkiewicz K."/>
            <person name="Wedrychowicz H."/>
        </authorList>
    </citation>
    <scope>NUCLEOTIDE SEQUENCE [LARGE SCALE GENOMIC DNA]</scope>
    <source>
        <strain evidence="2 3">DSM 15970</strain>
    </source>
</reference>
<evidence type="ECO:0000313" key="2">
    <source>
        <dbReference type="EMBL" id="SHJ02063.1"/>
    </source>
</evidence>
<evidence type="ECO:0000259" key="1">
    <source>
        <dbReference type="PROSITE" id="PS51831"/>
    </source>
</evidence>
<dbReference type="InterPro" id="IPR006674">
    <property type="entry name" value="HD_domain"/>
</dbReference>
<dbReference type="Proteomes" id="UP000184342">
    <property type="component" value="Unassembled WGS sequence"/>
</dbReference>
<dbReference type="PROSITE" id="PS51831">
    <property type="entry name" value="HD"/>
    <property type="match status" value="1"/>
</dbReference>
<dbReference type="EMBL" id="FQYT01000010">
    <property type="protein sequence ID" value="SHJ02063.1"/>
    <property type="molecule type" value="Genomic_DNA"/>
</dbReference>
<feature type="domain" description="HD" evidence="1">
    <location>
        <begin position="33"/>
        <end position="135"/>
    </location>
</feature>
<dbReference type="STRING" id="1122934.SAMN02745691_01221"/>
<accession>A0A1M6FWI7</accession>
<dbReference type="CDD" id="cd00077">
    <property type="entry name" value="HDc"/>
    <property type="match status" value="1"/>
</dbReference>